<reference evidence="4" key="1">
    <citation type="submission" date="2006-12" db="EMBL/GenBank/DDBJ databases">
        <title>Complete sequence of Halorhodospira halophila SL1.</title>
        <authorList>
            <consortium name="US DOE Joint Genome Institute"/>
            <person name="Copeland A."/>
            <person name="Lucas S."/>
            <person name="Lapidus A."/>
            <person name="Barry K."/>
            <person name="Detter J.C."/>
            <person name="Glavina del Rio T."/>
            <person name="Hammon N."/>
            <person name="Israni S."/>
            <person name="Dalin E."/>
            <person name="Tice H."/>
            <person name="Pitluck S."/>
            <person name="Saunders E."/>
            <person name="Brettin T."/>
            <person name="Bruce D."/>
            <person name="Han C."/>
            <person name="Tapia R."/>
            <person name="Schmutz J."/>
            <person name="Larimer F."/>
            <person name="Land M."/>
            <person name="Hauser L."/>
            <person name="Kyrpides N."/>
            <person name="Mikhailova N."/>
            <person name="Hoff W."/>
            <person name="Richardson P."/>
        </authorList>
    </citation>
    <scope>NUCLEOTIDE SEQUENCE [LARGE SCALE GENOMIC DNA]</scope>
    <source>
        <strain evidence="4">DSM 244 / SL1</strain>
    </source>
</reference>
<name>A1WV52_HALHL</name>
<keyword evidence="4" id="KW-1185">Reference proteome</keyword>
<accession>A1WV52</accession>
<dbReference type="PANTHER" id="PTHR35377">
    <property type="entry name" value="ANTITOXIN VAPB49-RELATED-RELATED"/>
    <property type="match status" value="1"/>
</dbReference>
<dbReference type="InterPro" id="IPR036165">
    <property type="entry name" value="YefM-like_sf"/>
</dbReference>
<comment type="function">
    <text evidence="2">Antitoxin component of a type II toxin-antitoxin (TA) system.</text>
</comment>
<dbReference type="eggNOG" id="COG4118">
    <property type="taxonomic scope" value="Bacteria"/>
</dbReference>
<evidence type="ECO:0000256" key="2">
    <source>
        <dbReference type="RuleBase" id="RU362080"/>
    </source>
</evidence>
<dbReference type="RefSeq" id="WP_011813587.1">
    <property type="nucleotide sequence ID" value="NC_008789.1"/>
</dbReference>
<dbReference type="NCBIfam" id="TIGR01552">
    <property type="entry name" value="phd_fam"/>
    <property type="match status" value="1"/>
</dbReference>
<dbReference type="EMBL" id="CP000544">
    <property type="protein sequence ID" value="ABM61564.1"/>
    <property type="molecule type" value="Genomic_DNA"/>
</dbReference>
<dbReference type="SUPFAM" id="SSF143120">
    <property type="entry name" value="YefM-like"/>
    <property type="match status" value="1"/>
</dbReference>
<gene>
    <name evidence="3" type="ordered locus">Hhal_0788</name>
</gene>
<dbReference type="KEGG" id="hha:Hhal_0788"/>
<protein>
    <recommendedName>
        <fullName evidence="2">Antitoxin</fullName>
    </recommendedName>
</protein>
<organism evidence="3 4">
    <name type="scientific">Halorhodospira halophila (strain DSM 244 / SL1)</name>
    <name type="common">Ectothiorhodospira halophila (strain DSM 244 / SL1)</name>
    <dbReference type="NCBI Taxonomy" id="349124"/>
    <lineage>
        <taxon>Bacteria</taxon>
        <taxon>Pseudomonadati</taxon>
        <taxon>Pseudomonadota</taxon>
        <taxon>Gammaproteobacteria</taxon>
        <taxon>Chromatiales</taxon>
        <taxon>Ectothiorhodospiraceae</taxon>
        <taxon>Halorhodospira</taxon>
    </lineage>
</organism>
<dbReference type="AlphaFoldDB" id="A1WV52"/>
<dbReference type="Gene3D" id="3.40.1620.10">
    <property type="entry name" value="YefM-like domain"/>
    <property type="match status" value="1"/>
</dbReference>
<dbReference type="HOGENOM" id="CLU_163140_3_1_6"/>
<sequence length="95" mass="10336">MIETINIHEAKTHLSRILDRVSQGESVIIARAGQPVARLSRVEAPQPGTRQRIGFLKGQIEVPDDFDRMGDQAIIDAFHGDDPALHGTDSDAPAP</sequence>
<proteinExistence type="inferred from homology"/>
<dbReference type="Proteomes" id="UP000000647">
    <property type="component" value="Chromosome"/>
</dbReference>
<dbReference type="InterPro" id="IPR006442">
    <property type="entry name" value="Antitoxin_Phd/YefM"/>
</dbReference>
<dbReference type="STRING" id="349124.Hhal_0788"/>
<evidence type="ECO:0000313" key="3">
    <source>
        <dbReference type="EMBL" id="ABM61564.1"/>
    </source>
</evidence>
<evidence type="ECO:0000256" key="1">
    <source>
        <dbReference type="ARBA" id="ARBA00009981"/>
    </source>
</evidence>
<dbReference type="Pfam" id="PF02604">
    <property type="entry name" value="PhdYeFM_antitox"/>
    <property type="match status" value="1"/>
</dbReference>
<dbReference type="OrthoDB" id="9800503at2"/>
<dbReference type="InterPro" id="IPR051416">
    <property type="entry name" value="phD-YefM_TA_antitoxins"/>
</dbReference>
<evidence type="ECO:0000313" key="4">
    <source>
        <dbReference type="Proteomes" id="UP000000647"/>
    </source>
</evidence>
<reference evidence="3 4" key="2">
    <citation type="journal article" date="2013" name="Stand. Genomic Sci.">
        <title>Complete genome sequence of Halorhodospira halophila SL1.</title>
        <authorList>
            <person name="Challacombe J.F."/>
            <person name="Majid S."/>
            <person name="Deole R."/>
            <person name="Brettin T.S."/>
            <person name="Bruce D."/>
            <person name="Delano S.F."/>
            <person name="Detter J.C."/>
            <person name="Gleasner C.D."/>
            <person name="Han C.S."/>
            <person name="Misra M."/>
            <person name="Reitenga K.G."/>
            <person name="Mikhailova N."/>
            <person name="Woyke T."/>
            <person name="Pitluck S."/>
            <person name="Nolan M."/>
            <person name="Land M.L."/>
            <person name="Saunders E."/>
            <person name="Tapia R."/>
            <person name="Lapidus A."/>
            <person name="Ivanova N."/>
            <person name="Hoff W.D."/>
        </authorList>
    </citation>
    <scope>NUCLEOTIDE SEQUENCE [LARGE SCALE GENOMIC DNA]</scope>
    <source>
        <strain evidence="4">DSM 244 / SL1</strain>
    </source>
</reference>
<comment type="similarity">
    <text evidence="1 2">Belongs to the phD/YefM antitoxin family.</text>
</comment>